<name>A0A7U0GBV8_9CAUD</name>
<dbReference type="EMBL" id="MW394391">
    <property type="protein sequence ID" value="QQV92358.1"/>
    <property type="molecule type" value="Genomic_DNA"/>
</dbReference>
<protein>
    <submittedName>
        <fullName evidence="1">Uncharacterized protein</fullName>
    </submittedName>
</protein>
<sequence length="43" mass="4760">MKYFMAGILSLVLIGIGGYGFFHGEHSWGWWLFAAAIVWGGVI</sequence>
<evidence type="ECO:0000313" key="2">
    <source>
        <dbReference type="Proteomes" id="UP000596381"/>
    </source>
</evidence>
<proteinExistence type="predicted"/>
<reference evidence="1 2" key="1">
    <citation type="submission" date="2020-12" db="EMBL/GenBank/DDBJ databases">
        <title>Genomic characterization of four novel bacteriophages infecting Klebsiella pneumoniae.</title>
        <authorList>
            <person name="Estrada Bonilla B."/>
            <person name="Costa A.R."/>
            <person name="van Rossum T."/>
            <person name="Hagedoorn S."/>
            <person name="Wallinga H."/>
            <person name="Xiao M."/>
            <person name="Song W."/>
            <person name="Haas P.-J."/>
            <person name="Nobrega F.L."/>
            <person name="Brouns S.J.J."/>
        </authorList>
    </citation>
    <scope>NUCLEOTIDE SEQUENCE [LARGE SCALE GENOMIC DNA]</scope>
</reference>
<accession>A0A7U0GBV8</accession>
<keyword evidence="2" id="KW-1185">Reference proteome</keyword>
<dbReference type="Proteomes" id="UP000596381">
    <property type="component" value="Segment"/>
</dbReference>
<evidence type="ECO:0000313" key="1">
    <source>
        <dbReference type="EMBL" id="QQV92358.1"/>
    </source>
</evidence>
<gene>
    <name evidence="1" type="ORF">vBKpMFBKp24_249</name>
</gene>
<organism evidence="1 2">
    <name type="scientific">Klebsiella phage vB_KpM_FBKp24</name>
    <dbReference type="NCBI Taxonomy" id="2801834"/>
    <lineage>
        <taxon>Viruses</taxon>
        <taxon>Duplodnaviria</taxon>
        <taxon>Heunggongvirae</taxon>
        <taxon>Uroviricota</taxon>
        <taxon>Caudoviricetes</taxon>
        <taxon>Chimalliviridae</taxon>
        <taxon>Maaswegvirus</taxon>
        <taxon>Maaswegvirus Kp24</taxon>
    </lineage>
</organism>